<gene>
    <name evidence="4" type="ORF">MM415A00215_0059</name>
    <name evidence="3" type="ORF">MM415B00223_0037</name>
    <name evidence="2" type="ORF">TM448A00522_0030</name>
    <name evidence="5" type="ORF">TM448B01741_0011</name>
</gene>
<dbReference type="EMBL" id="MT141571">
    <property type="protein sequence ID" value="QJA67450.1"/>
    <property type="molecule type" value="Genomic_DNA"/>
</dbReference>
<name>A0A6H1ZHT6_9ZZZZ</name>
<dbReference type="EMBL" id="MT142526">
    <property type="protein sequence ID" value="QJA84265.1"/>
    <property type="molecule type" value="Genomic_DNA"/>
</dbReference>
<feature type="transmembrane region" description="Helical" evidence="1">
    <location>
        <begin position="6"/>
        <end position="23"/>
    </location>
</feature>
<evidence type="ECO:0000313" key="4">
    <source>
        <dbReference type="EMBL" id="QJA84265.1"/>
    </source>
</evidence>
<evidence type="ECO:0000313" key="2">
    <source>
        <dbReference type="EMBL" id="QJA46760.1"/>
    </source>
</evidence>
<keyword evidence="1" id="KW-0812">Transmembrane</keyword>
<evidence type="ECO:0000313" key="5">
    <source>
        <dbReference type="EMBL" id="QJH99959.1"/>
    </source>
</evidence>
<proteinExistence type="predicted"/>
<reference evidence="2" key="1">
    <citation type="submission" date="2020-03" db="EMBL/GenBank/DDBJ databases">
        <title>The deep terrestrial virosphere.</title>
        <authorList>
            <person name="Holmfeldt K."/>
            <person name="Nilsson E."/>
            <person name="Simone D."/>
            <person name="Lopez-Fernandez M."/>
            <person name="Wu X."/>
            <person name="de Brujin I."/>
            <person name="Lundin D."/>
            <person name="Andersson A."/>
            <person name="Bertilsson S."/>
            <person name="Dopson M."/>
        </authorList>
    </citation>
    <scope>NUCLEOTIDE SEQUENCE</scope>
    <source>
        <strain evidence="4">MM415A00215</strain>
        <strain evidence="3">MM415B00223</strain>
        <strain evidence="2">TM448A00522</strain>
        <strain evidence="5">TM448B01741</strain>
    </source>
</reference>
<organism evidence="2">
    <name type="scientific">viral metagenome</name>
    <dbReference type="NCBI Taxonomy" id="1070528"/>
    <lineage>
        <taxon>unclassified sequences</taxon>
        <taxon>metagenomes</taxon>
        <taxon>organismal metagenomes</taxon>
    </lineage>
</organism>
<keyword evidence="1" id="KW-0472">Membrane</keyword>
<dbReference type="EMBL" id="MT144020">
    <property type="protein sequence ID" value="QJA46760.1"/>
    <property type="molecule type" value="Genomic_DNA"/>
</dbReference>
<evidence type="ECO:0000256" key="1">
    <source>
        <dbReference type="SAM" id="Phobius"/>
    </source>
</evidence>
<dbReference type="EMBL" id="MT144819">
    <property type="protein sequence ID" value="QJH99959.1"/>
    <property type="molecule type" value="Genomic_DNA"/>
</dbReference>
<accession>A0A6H1ZHT6</accession>
<keyword evidence="1" id="KW-1133">Transmembrane helix</keyword>
<evidence type="ECO:0000313" key="3">
    <source>
        <dbReference type="EMBL" id="QJA67450.1"/>
    </source>
</evidence>
<protein>
    <submittedName>
        <fullName evidence="2">Uncharacterized protein</fullName>
    </submittedName>
</protein>
<dbReference type="AlphaFoldDB" id="A0A6H1ZHT6"/>
<sequence length="47" mass="5527">MFELIFYTATGVIAGMVIGYIIGKRYYWKMIVEYRHEIDALLGEITH</sequence>